<dbReference type="InterPro" id="IPR020084">
    <property type="entry name" value="NUDIX_hydrolase_CS"/>
</dbReference>
<keyword evidence="11" id="KW-1185">Reference proteome</keyword>
<comment type="similarity">
    <text evidence="3">Belongs to the Nudix hydrolase family. NudK subfamily.</text>
</comment>
<comment type="subunit">
    <text evidence="4">Homodimer.</text>
</comment>
<dbReference type="EMBL" id="BAAADD010000002">
    <property type="protein sequence ID" value="GAA0563159.1"/>
    <property type="molecule type" value="Genomic_DNA"/>
</dbReference>
<comment type="caution">
    <text evidence="10">The sequence shown here is derived from an EMBL/GenBank/DDBJ whole genome shotgun (WGS) entry which is preliminary data.</text>
</comment>
<dbReference type="NCBIfam" id="TIGR00052">
    <property type="entry name" value="nudix-type nucleoside diphosphatase, YffH/AdpP family"/>
    <property type="match status" value="1"/>
</dbReference>
<evidence type="ECO:0000313" key="11">
    <source>
        <dbReference type="Proteomes" id="UP001499951"/>
    </source>
</evidence>
<evidence type="ECO:0000256" key="1">
    <source>
        <dbReference type="ARBA" id="ARBA00000847"/>
    </source>
</evidence>
<dbReference type="InterPro" id="IPR000086">
    <property type="entry name" value="NUDIX_hydrolase_dom"/>
</dbReference>
<evidence type="ECO:0000256" key="3">
    <source>
        <dbReference type="ARBA" id="ARBA00007275"/>
    </source>
</evidence>
<evidence type="ECO:0000259" key="9">
    <source>
        <dbReference type="PROSITE" id="PS51462"/>
    </source>
</evidence>
<sequence>MPKVQVLGRRVLLDGFFHVEDVDVSFELKAGGMSPPVKRLSLKRDLAAALLLDNKAHGTVILVRQFRYASVEHGGGWLTEIVAGLIDAGETAEQAVRREAVEEAGYEVRSITPITTFYTTPGICSERIALFYGETTAEPVAKGGGLAEEGEDIEVLEVPYAEAFAMIDRGEIVDSKTLIALLWLKSRMAG</sequence>
<feature type="domain" description="Nudix hydrolase" evidence="9">
    <location>
        <begin position="43"/>
        <end position="180"/>
    </location>
</feature>
<dbReference type="Pfam" id="PF00293">
    <property type="entry name" value="NUDIX"/>
    <property type="match status" value="1"/>
</dbReference>
<evidence type="ECO:0000313" key="10">
    <source>
        <dbReference type="EMBL" id="GAA0563159.1"/>
    </source>
</evidence>
<dbReference type="InterPro" id="IPR015797">
    <property type="entry name" value="NUDIX_hydrolase-like_dom_sf"/>
</dbReference>
<dbReference type="Gene3D" id="3.90.79.10">
    <property type="entry name" value="Nucleoside Triphosphate Pyrophosphohydrolase"/>
    <property type="match status" value="1"/>
</dbReference>
<name>A0ABP3PG38_9PROT</name>
<comment type="catalytic activity">
    <reaction evidence="1">
        <text>GDP-alpha-D-mannose + H2O = alpha-D-mannose 1-phosphate + GMP + 2 H(+)</text>
        <dbReference type="Rhea" id="RHEA:27978"/>
        <dbReference type="ChEBI" id="CHEBI:15377"/>
        <dbReference type="ChEBI" id="CHEBI:15378"/>
        <dbReference type="ChEBI" id="CHEBI:57527"/>
        <dbReference type="ChEBI" id="CHEBI:58115"/>
        <dbReference type="ChEBI" id="CHEBI:58409"/>
    </reaction>
</comment>
<protein>
    <recommendedName>
        <fullName evidence="5">GDP-mannose pyrophosphatase</fullName>
    </recommendedName>
    <alternativeName>
        <fullName evidence="7">GDP-mannose hydrolase</fullName>
    </alternativeName>
    <alternativeName>
        <fullName evidence="8">GDPMK</fullName>
    </alternativeName>
</protein>
<proteinExistence type="inferred from homology"/>
<dbReference type="PROSITE" id="PS00893">
    <property type="entry name" value="NUDIX_BOX"/>
    <property type="match status" value="1"/>
</dbReference>
<keyword evidence="6" id="KW-0378">Hydrolase</keyword>
<evidence type="ECO:0000256" key="5">
    <source>
        <dbReference type="ARBA" id="ARBA00016377"/>
    </source>
</evidence>
<dbReference type="InterPro" id="IPR004385">
    <property type="entry name" value="NDP_pyrophosphatase"/>
</dbReference>
<accession>A0ABP3PG38</accession>
<organism evidence="10 11">
    <name type="scientific">Rhizomicrobium electricum</name>
    <dbReference type="NCBI Taxonomy" id="480070"/>
    <lineage>
        <taxon>Bacteria</taxon>
        <taxon>Pseudomonadati</taxon>
        <taxon>Pseudomonadota</taxon>
        <taxon>Alphaproteobacteria</taxon>
        <taxon>Micropepsales</taxon>
        <taxon>Micropepsaceae</taxon>
        <taxon>Rhizomicrobium</taxon>
    </lineage>
</organism>
<dbReference type="PANTHER" id="PTHR11839:SF18">
    <property type="entry name" value="NUDIX HYDROLASE DOMAIN-CONTAINING PROTEIN"/>
    <property type="match status" value="1"/>
</dbReference>
<evidence type="ECO:0000256" key="7">
    <source>
        <dbReference type="ARBA" id="ARBA00032162"/>
    </source>
</evidence>
<evidence type="ECO:0000256" key="4">
    <source>
        <dbReference type="ARBA" id="ARBA00011738"/>
    </source>
</evidence>
<dbReference type="PANTHER" id="PTHR11839">
    <property type="entry name" value="UDP/ADP-SUGAR PYROPHOSPHATASE"/>
    <property type="match status" value="1"/>
</dbReference>
<evidence type="ECO:0000256" key="2">
    <source>
        <dbReference type="ARBA" id="ARBA00001946"/>
    </source>
</evidence>
<dbReference type="SUPFAM" id="SSF55811">
    <property type="entry name" value="Nudix"/>
    <property type="match status" value="1"/>
</dbReference>
<reference evidence="11" key="1">
    <citation type="journal article" date="2019" name="Int. J. Syst. Evol. Microbiol.">
        <title>The Global Catalogue of Microorganisms (GCM) 10K type strain sequencing project: providing services to taxonomists for standard genome sequencing and annotation.</title>
        <authorList>
            <consortium name="The Broad Institute Genomics Platform"/>
            <consortium name="The Broad Institute Genome Sequencing Center for Infectious Disease"/>
            <person name="Wu L."/>
            <person name="Ma J."/>
        </authorList>
    </citation>
    <scope>NUCLEOTIDE SEQUENCE [LARGE SCALE GENOMIC DNA]</scope>
    <source>
        <strain evidence="11">JCM 15089</strain>
    </source>
</reference>
<dbReference type="Proteomes" id="UP001499951">
    <property type="component" value="Unassembled WGS sequence"/>
</dbReference>
<evidence type="ECO:0000256" key="8">
    <source>
        <dbReference type="ARBA" id="ARBA00032272"/>
    </source>
</evidence>
<comment type="cofactor">
    <cofactor evidence="2">
        <name>Mg(2+)</name>
        <dbReference type="ChEBI" id="CHEBI:18420"/>
    </cofactor>
</comment>
<dbReference type="RefSeq" id="WP_166932536.1">
    <property type="nucleotide sequence ID" value="NZ_BAAADD010000002.1"/>
</dbReference>
<evidence type="ECO:0000256" key="6">
    <source>
        <dbReference type="ARBA" id="ARBA00022801"/>
    </source>
</evidence>
<gene>
    <name evidence="10" type="primary">nudF</name>
    <name evidence="10" type="ORF">GCM10008942_09490</name>
</gene>
<dbReference type="PROSITE" id="PS51462">
    <property type="entry name" value="NUDIX"/>
    <property type="match status" value="1"/>
</dbReference>